<dbReference type="EMBL" id="QLLG01000006">
    <property type="protein sequence ID" value="RMX70121.1"/>
    <property type="molecule type" value="Genomic_DNA"/>
</dbReference>
<protein>
    <recommendedName>
        <fullName evidence="6">Ribosome-binding factor A</fullName>
    </recommendedName>
</protein>
<sequence>MLPTARVFRLAIRYAGPASSTLHSRGLHASPTTRARRNRRNSPSRSSSKSSAIFPGNEDNDEEFAKWFNEIQEQYPSQVQAQDDDDDEIPNTMELVEDEKEEEYDDGEEPDEETEKFLNEAEDLFRLSPTEFQRRMDTFDQRHAHENDVDDENDDTDGFDRAKERIPKKKLLKVLQEIKSHRAPTDKNTERMSNTTLKNKNMSPLEKKPRLPKAERITYRQESVGIAVLEFVQNLLVEDADVSGADIVPTIVEANVSPDLRRVVLHWEPVRLNSENQKIGKKKVESVKNRLQRQERWVRRNVTQHLNLKYSPIVQFKQQKEAKAEEARTLFEDEMKWLDSV</sequence>
<name>A0A3M6VV74_9STRA</name>
<keyword evidence="4" id="KW-1185">Reference proteome</keyword>
<dbReference type="Proteomes" id="UP000282087">
    <property type="component" value="Unassembled WGS sequence"/>
</dbReference>
<comment type="caution">
    <text evidence="2">The sequence shown here is derived from an EMBL/GenBank/DDBJ whole genome shotgun (WGS) entry which is preliminary data.</text>
</comment>
<feature type="compositionally biased region" description="Acidic residues" evidence="1">
    <location>
        <begin position="148"/>
        <end position="157"/>
    </location>
</feature>
<reference evidence="4 5" key="1">
    <citation type="submission" date="2018-06" db="EMBL/GenBank/DDBJ databases">
        <title>Comparative genomics of downy mildews reveals potential adaptations to biotrophy.</title>
        <authorList>
            <person name="Fletcher K."/>
            <person name="Klosterman S.J."/>
            <person name="Derevnina L."/>
            <person name="Martin F."/>
            <person name="Koike S."/>
            <person name="Reyes Chin-Wo S."/>
            <person name="Mou B."/>
            <person name="Michelmore R."/>
        </authorList>
    </citation>
    <scope>NUCLEOTIDE SEQUENCE [LARGE SCALE GENOMIC DNA]</scope>
    <source>
        <strain evidence="3 5">R13</strain>
        <strain evidence="2 4">R14</strain>
    </source>
</reference>
<evidence type="ECO:0000313" key="2">
    <source>
        <dbReference type="EMBL" id="RMX70121.1"/>
    </source>
</evidence>
<evidence type="ECO:0000313" key="3">
    <source>
        <dbReference type="EMBL" id="RQM09003.1"/>
    </source>
</evidence>
<evidence type="ECO:0000313" key="5">
    <source>
        <dbReference type="Proteomes" id="UP000286097"/>
    </source>
</evidence>
<feature type="region of interest" description="Disordered" evidence="1">
    <location>
        <begin position="94"/>
        <end position="114"/>
    </location>
</feature>
<feature type="region of interest" description="Disordered" evidence="1">
    <location>
        <begin position="140"/>
        <end position="160"/>
    </location>
</feature>
<dbReference type="OrthoDB" id="70930at2759"/>
<evidence type="ECO:0008006" key="6">
    <source>
        <dbReference type="Google" id="ProtNLM"/>
    </source>
</evidence>
<dbReference type="EMBL" id="QKXF01000773">
    <property type="protein sequence ID" value="RQM09003.1"/>
    <property type="molecule type" value="Genomic_DNA"/>
</dbReference>
<dbReference type="Gene3D" id="3.30.300.20">
    <property type="match status" value="1"/>
</dbReference>
<dbReference type="SUPFAM" id="SSF89919">
    <property type="entry name" value="Ribosome-binding factor A, RbfA"/>
    <property type="match status" value="1"/>
</dbReference>
<gene>
    <name evidence="3" type="ORF">DD237_000449</name>
    <name evidence="2" type="ORF">DD238_000293</name>
</gene>
<evidence type="ECO:0000256" key="1">
    <source>
        <dbReference type="SAM" id="MobiDB-lite"/>
    </source>
</evidence>
<accession>A0A3M6VV74</accession>
<evidence type="ECO:0000313" key="4">
    <source>
        <dbReference type="Proteomes" id="UP000282087"/>
    </source>
</evidence>
<proteinExistence type="predicted"/>
<dbReference type="InterPro" id="IPR023799">
    <property type="entry name" value="RbfA_dom_sf"/>
</dbReference>
<dbReference type="InterPro" id="IPR015946">
    <property type="entry name" value="KH_dom-like_a/b"/>
</dbReference>
<organism evidence="2 4">
    <name type="scientific">Peronospora effusa</name>
    <dbReference type="NCBI Taxonomy" id="542832"/>
    <lineage>
        <taxon>Eukaryota</taxon>
        <taxon>Sar</taxon>
        <taxon>Stramenopiles</taxon>
        <taxon>Oomycota</taxon>
        <taxon>Peronosporomycetes</taxon>
        <taxon>Peronosporales</taxon>
        <taxon>Peronosporaceae</taxon>
        <taxon>Peronospora</taxon>
    </lineage>
</organism>
<feature type="region of interest" description="Disordered" evidence="1">
    <location>
        <begin position="21"/>
        <end position="62"/>
    </location>
</feature>
<dbReference type="AlphaFoldDB" id="A0A3M6VV74"/>
<dbReference type="Proteomes" id="UP000286097">
    <property type="component" value="Unassembled WGS sequence"/>
</dbReference>
<dbReference type="VEuPathDB" id="FungiDB:DD237_000449"/>